<dbReference type="PANTHER" id="PTHR30093:SF44">
    <property type="entry name" value="TYPE II SECRETION SYSTEM CORE PROTEIN G"/>
    <property type="match status" value="1"/>
</dbReference>
<evidence type="ECO:0000256" key="2">
    <source>
        <dbReference type="ARBA" id="ARBA00022481"/>
    </source>
</evidence>
<sequence length="168" mass="18933">MKKKLNKGFTLIELIIVMVLLGILAAVAIPRMSNTIRSAEESAEQKFMGNLVSALEVYSSDEVVKGSVKKFPSNPFIALDKWPDGNVWQFDEQTNNLRHFRNGFDGDFNSNEVQTWTYYSHDPGSHDENGDSNCFATTQNDDGSYNDQPSPHGCYTLEGPGYDENYQY</sequence>
<feature type="compositionally biased region" description="Polar residues" evidence="6">
    <location>
        <begin position="131"/>
        <end position="149"/>
    </location>
</feature>
<dbReference type="GO" id="GO:0016020">
    <property type="term" value="C:membrane"/>
    <property type="evidence" value="ECO:0007669"/>
    <property type="project" value="UniProtKB-SubCell"/>
</dbReference>
<evidence type="ECO:0000256" key="7">
    <source>
        <dbReference type="SAM" id="Phobius"/>
    </source>
</evidence>
<evidence type="ECO:0000256" key="6">
    <source>
        <dbReference type="SAM" id="MobiDB-lite"/>
    </source>
</evidence>
<proteinExistence type="predicted"/>
<reference evidence="8" key="1">
    <citation type="submission" date="2018-05" db="EMBL/GenBank/DDBJ databases">
        <authorList>
            <person name="Lanie J.A."/>
            <person name="Ng W.-L."/>
            <person name="Kazmierczak K.M."/>
            <person name="Andrzejewski T.M."/>
            <person name="Davidsen T.M."/>
            <person name="Wayne K.J."/>
            <person name="Tettelin H."/>
            <person name="Glass J.I."/>
            <person name="Rusch D."/>
            <person name="Podicherti R."/>
            <person name="Tsui H.-C.T."/>
            <person name="Winkler M.E."/>
        </authorList>
    </citation>
    <scope>NUCLEOTIDE SEQUENCE</scope>
</reference>
<dbReference type="InterPro" id="IPR012902">
    <property type="entry name" value="N_methyl_site"/>
</dbReference>
<evidence type="ECO:0008006" key="9">
    <source>
        <dbReference type="Google" id="ProtNLM"/>
    </source>
</evidence>
<evidence type="ECO:0000256" key="3">
    <source>
        <dbReference type="ARBA" id="ARBA00022692"/>
    </source>
</evidence>
<name>A0A382J9W2_9ZZZZ</name>
<feature type="region of interest" description="Disordered" evidence="6">
    <location>
        <begin position="119"/>
        <end position="168"/>
    </location>
</feature>
<keyword evidence="2" id="KW-0488">Methylation</keyword>
<organism evidence="8">
    <name type="scientific">marine metagenome</name>
    <dbReference type="NCBI Taxonomy" id="408172"/>
    <lineage>
        <taxon>unclassified sequences</taxon>
        <taxon>metagenomes</taxon>
        <taxon>ecological metagenomes</taxon>
    </lineage>
</organism>
<protein>
    <recommendedName>
        <fullName evidence="9">Type II secretion system protein GspG C-terminal domain-containing protein</fullName>
    </recommendedName>
</protein>
<dbReference type="InterPro" id="IPR045584">
    <property type="entry name" value="Pilin-like"/>
</dbReference>
<accession>A0A382J9W2</accession>
<dbReference type="PANTHER" id="PTHR30093">
    <property type="entry name" value="GENERAL SECRETION PATHWAY PROTEIN G"/>
    <property type="match status" value="1"/>
</dbReference>
<dbReference type="PROSITE" id="PS00409">
    <property type="entry name" value="PROKAR_NTER_METHYL"/>
    <property type="match status" value="1"/>
</dbReference>
<gene>
    <name evidence="8" type="ORF">METZ01_LOCUS260737</name>
</gene>
<keyword evidence="5 7" id="KW-0472">Membrane</keyword>
<keyword evidence="4 7" id="KW-1133">Transmembrane helix</keyword>
<dbReference type="EMBL" id="UINC01072326">
    <property type="protein sequence ID" value="SVC07883.1"/>
    <property type="molecule type" value="Genomic_DNA"/>
</dbReference>
<dbReference type="NCBIfam" id="TIGR02532">
    <property type="entry name" value="IV_pilin_GFxxxE"/>
    <property type="match status" value="1"/>
</dbReference>
<dbReference type="Gene3D" id="3.30.700.10">
    <property type="entry name" value="Glycoprotein, Type 4 Pilin"/>
    <property type="match status" value="1"/>
</dbReference>
<feature type="transmembrane region" description="Helical" evidence="7">
    <location>
        <begin position="9"/>
        <end position="29"/>
    </location>
</feature>
<dbReference type="SUPFAM" id="SSF54523">
    <property type="entry name" value="Pili subunits"/>
    <property type="match status" value="1"/>
</dbReference>
<comment type="subcellular location">
    <subcellularLocation>
        <location evidence="1">Membrane</location>
        <topology evidence="1">Single-pass membrane protein</topology>
    </subcellularLocation>
</comment>
<evidence type="ECO:0000313" key="8">
    <source>
        <dbReference type="EMBL" id="SVC07883.1"/>
    </source>
</evidence>
<dbReference type="InterPro" id="IPR000983">
    <property type="entry name" value="Bac_GSPG_pilin"/>
</dbReference>
<dbReference type="PRINTS" id="PR00813">
    <property type="entry name" value="BCTERIALGSPG"/>
</dbReference>
<dbReference type="GO" id="GO:0015628">
    <property type="term" value="P:protein secretion by the type II secretion system"/>
    <property type="evidence" value="ECO:0007669"/>
    <property type="project" value="InterPro"/>
</dbReference>
<dbReference type="Pfam" id="PF07963">
    <property type="entry name" value="N_methyl"/>
    <property type="match status" value="1"/>
</dbReference>
<dbReference type="GO" id="GO:0015627">
    <property type="term" value="C:type II protein secretion system complex"/>
    <property type="evidence" value="ECO:0007669"/>
    <property type="project" value="InterPro"/>
</dbReference>
<evidence type="ECO:0000256" key="5">
    <source>
        <dbReference type="ARBA" id="ARBA00023136"/>
    </source>
</evidence>
<evidence type="ECO:0000256" key="1">
    <source>
        <dbReference type="ARBA" id="ARBA00004167"/>
    </source>
</evidence>
<dbReference type="AlphaFoldDB" id="A0A382J9W2"/>
<evidence type="ECO:0000256" key="4">
    <source>
        <dbReference type="ARBA" id="ARBA00022989"/>
    </source>
</evidence>
<keyword evidence="3 7" id="KW-0812">Transmembrane</keyword>